<reference evidence="2" key="2">
    <citation type="submission" date="2019-03" db="EMBL/GenBank/DDBJ databases">
        <authorList>
            <person name="Yan Y.-Q."/>
            <person name="Du Z.-J."/>
        </authorList>
    </citation>
    <scope>NUCLEOTIDE SEQUENCE</scope>
    <source>
        <strain evidence="2">PP-F2FG21</strain>
    </source>
</reference>
<accession>A0A4Y8AJV7</accession>
<keyword evidence="4" id="KW-1185">Reference proteome</keyword>
<dbReference type="EMBL" id="JACIEG010000001">
    <property type="protein sequence ID" value="MBB3967652.1"/>
    <property type="molecule type" value="Genomic_DNA"/>
</dbReference>
<dbReference type="RefSeq" id="WP_134335127.1">
    <property type="nucleotide sequence ID" value="NZ_BMCZ01000001.1"/>
</dbReference>
<dbReference type="Proteomes" id="UP000297248">
    <property type="component" value="Unassembled WGS sequence"/>
</dbReference>
<dbReference type="Pfam" id="PF11042">
    <property type="entry name" value="DUF2750"/>
    <property type="match status" value="1"/>
</dbReference>
<dbReference type="InterPro" id="IPR021284">
    <property type="entry name" value="DUF2750"/>
</dbReference>
<gene>
    <name evidence="2" type="ORF">E2R65_03760</name>
    <name evidence="1" type="ORF">GGR35_000238</name>
</gene>
<sequence length="142" mass="15727">MAEELEAKYIAFVEKVAASKQVWGLKSKTGWANAEAAENNDVAVIPFWSDRSLAKICARDDWKTYTPTEIPLAIFLEDLCIDMAGNEVLAGINWDARMFGTEADALVVALDILNRLAEINSAITFTGYSSINEFITEISEEE</sequence>
<dbReference type="Proteomes" id="UP000583101">
    <property type="component" value="Unassembled WGS sequence"/>
</dbReference>
<protein>
    <submittedName>
        <fullName evidence="2">DUF2750 domain-containing protein</fullName>
    </submittedName>
</protein>
<dbReference type="OrthoDB" id="2936081at2"/>
<proteinExistence type="predicted"/>
<organism evidence="2 3">
    <name type="scientific">Mucilaginibacter phyllosphaerae</name>
    <dbReference type="NCBI Taxonomy" id="1812349"/>
    <lineage>
        <taxon>Bacteria</taxon>
        <taxon>Pseudomonadati</taxon>
        <taxon>Bacteroidota</taxon>
        <taxon>Sphingobacteriia</taxon>
        <taxon>Sphingobacteriales</taxon>
        <taxon>Sphingobacteriaceae</taxon>
        <taxon>Mucilaginibacter</taxon>
    </lineage>
</organism>
<evidence type="ECO:0000313" key="1">
    <source>
        <dbReference type="EMBL" id="MBB3967652.1"/>
    </source>
</evidence>
<evidence type="ECO:0000313" key="3">
    <source>
        <dbReference type="Proteomes" id="UP000297248"/>
    </source>
</evidence>
<comment type="caution">
    <text evidence="2">The sequence shown here is derived from an EMBL/GenBank/DDBJ whole genome shotgun (WGS) entry which is preliminary data.</text>
</comment>
<dbReference type="AlphaFoldDB" id="A0A4Y8AJV7"/>
<reference evidence="2 3" key="1">
    <citation type="journal article" date="2016" name="Int. J. Syst. Evol. Microbiol.">
        <title>Proposal of Mucilaginibacter phyllosphaerae sp. nov. isolated from the phyllosphere of Galium album.</title>
        <authorList>
            <person name="Aydogan E.L."/>
            <person name="Busse H.J."/>
            <person name="Moser G."/>
            <person name="Muller C."/>
            <person name="Kampfer P."/>
            <person name="Glaeser S.P."/>
        </authorList>
    </citation>
    <scope>NUCLEOTIDE SEQUENCE [LARGE SCALE GENOMIC DNA]</scope>
    <source>
        <strain evidence="2 3">PP-F2FG21</strain>
    </source>
</reference>
<dbReference type="EMBL" id="SNQG01000001">
    <property type="protein sequence ID" value="TEW69293.1"/>
    <property type="molecule type" value="Genomic_DNA"/>
</dbReference>
<name>A0A4Y8AJV7_9SPHI</name>
<reference evidence="1 4" key="3">
    <citation type="submission" date="2020-08" db="EMBL/GenBank/DDBJ databases">
        <title>Genomic Encyclopedia of Type Strains, Phase IV (KMG-IV): sequencing the most valuable type-strain genomes for metagenomic binning, comparative biology and taxonomic classification.</title>
        <authorList>
            <person name="Goeker M."/>
        </authorList>
    </citation>
    <scope>NUCLEOTIDE SEQUENCE [LARGE SCALE GENOMIC DNA]</scope>
    <source>
        <strain evidence="1 4">DSM 100995</strain>
    </source>
</reference>
<evidence type="ECO:0000313" key="2">
    <source>
        <dbReference type="EMBL" id="TEW69293.1"/>
    </source>
</evidence>
<evidence type="ECO:0000313" key="4">
    <source>
        <dbReference type="Proteomes" id="UP000583101"/>
    </source>
</evidence>